<dbReference type="SUPFAM" id="SSF54631">
    <property type="entry name" value="CBS-domain pair"/>
    <property type="match status" value="1"/>
</dbReference>
<evidence type="ECO:0000256" key="5">
    <source>
        <dbReference type="ARBA" id="ARBA00022737"/>
    </source>
</evidence>
<dbReference type="GO" id="GO:0050660">
    <property type="term" value="F:flavin adenine dinucleotide binding"/>
    <property type="evidence" value="ECO:0007669"/>
    <property type="project" value="InterPro"/>
</dbReference>
<dbReference type="AlphaFoldDB" id="A0A7C1JXG9"/>
<name>A0A7C1JXG9_9CHLR</name>
<evidence type="ECO:0000259" key="12">
    <source>
        <dbReference type="PROSITE" id="PS51371"/>
    </source>
</evidence>
<evidence type="ECO:0000256" key="11">
    <source>
        <dbReference type="SAM" id="Phobius"/>
    </source>
</evidence>
<keyword evidence="4 10" id="KW-0812">Transmembrane</keyword>
<evidence type="ECO:0000256" key="6">
    <source>
        <dbReference type="ARBA" id="ARBA00022989"/>
    </source>
</evidence>
<dbReference type="FunFam" id="3.10.580.10:FF:000002">
    <property type="entry name" value="Magnesium/cobalt efflux protein CorC"/>
    <property type="match status" value="1"/>
</dbReference>
<dbReference type="SUPFAM" id="SSF56176">
    <property type="entry name" value="FAD-binding/transporter-associated domain-like"/>
    <property type="match status" value="1"/>
</dbReference>
<evidence type="ECO:0000256" key="7">
    <source>
        <dbReference type="ARBA" id="ARBA00023122"/>
    </source>
</evidence>
<organism evidence="14">
    <name type="scientific">Caldilinea aerophila</name>
    <dbReference type="NCBI Taxonomy" id="133453"/>
    <lineage>
        <taxon>Bacteria</taxon>
        <taxon>Bacillati</taxon>
        <taxon>Chloroflexota</taxon>
        <taxon>Caldilineae</taxon>
        <taxon>Caldilineales</taxon>
        <taxon>Caldilineaceae</taxon>
        <taxon>Caldilinea</taxon>
    </lineage>
</organism>
<evidence type="ECO:0000256" key="4">
    <source>
        <dbReference type="ARBA" id="ARBA00022692"/>
    </source>
</evidence>
<feature type="domain" description="CBS" evidence="12">
    <location>
        <begin position="298"/>
        <end position="355"/>
    </location>
</feature>
<dbReference type="PANTHER" id="PTHR43099:SF4">
    <property type="entry name" value="INTEGRAL MEMBRANE PROTEIN"/>
    <property type="match status" value="1"/>
</dbReference>
<comment type="similarity">
    <text evidence="2">Belongs to the UPF0053 family.</text>
</comment>
<protein>
    <submittedName>
        <fullName evidence="14">HlyC/CorC family transporter</fullName>
    </submittedName>
</protein>
<gene>
    <name evidence="14" type="ORF">ENQ20_05995</name>
</gene>
<reference evidence="14" key="1">
    <citation type="journal article" date="2020" name="mSystems">
        <title>Genome- and Community-Level Interaction Insights into Carbon Utilization and Element Cycling Functions of Hydrothermarchaeota in Hydrothermal Sediment.</title>
        <authorList>
            <person name="Zhou Z."/>
            <person name="Liu Y."/>
            <person name="Xu W."/>
            <person name="Pan J."/>
            <person name="Luo Z.H."/>
            <person name="Li M."/>
        </authorList>
    </citation>
    <scope>NUCLEOTIDE SEQUENCE [LARGE SCALE GENOMIC DNA]</scope>
    <source>
        <strain evidence="14">SpSt-289</strain>
    </source>
</reference>
<keyword evidence="5" id="KW-0677">Repeat</keyword>
<dbReference type="PANTHER" id="PTHR43099">
    <property type="entry name" value="UPF0053 PROTEIN YRKA"/>
    <property type="match status" value="1"/>
</dbReference>
<dbReference type="CDD" id="cd04590">
    <property type="entry name" value="CBS_pair_CorC_HlyC_assoc"/>
    <property type="match status" value="1"/>
</dbReference>
<dbReference type="InterPro" id="IPR051676">
    <property type="entry name" value="UPF0053_domain"/>
</dbReference>
<dbReference type="EMBL" id="DSMG01000066">
    <property type="protein sequence ID" value="HDX31030.1"/>
    <property type="molecule type" value="Genomic_DNA"/>
</dbReference>
<dbReference type="Pfam" id="PF03471">
    <property type="entry name" value="CorC_HlyC"/>
    <property type="match status" value="1"/>
</dbReference>
<evidence type="ECO:0000256" key="3">
    <source>
        <dbReference type="ARBA" id="ARBA00022475"/>
    </source>
</evidence>
<dbReference type="PROSITE" id="PS51846">
    <property type="entry name" value="CNNM"/>
    <property type="match status" value="1"/>
</dbReference>
<dbReference type="SMART" id="SM01091">
    <property type="entry name" value="CorC_HlyC"/>
    <property type="match status" value="1"/>
</dbReference>
<keyword evidence="8 10" id="KW-0472">Membrane</keyword>
<evidence type="ECO:0000313" key="14">
    <source>
        <dbReference type="EMBL" id="HDX31030.1"/>
    </source>
</evidence>
<dbReference type="GO" id="GO:0005886">
    <property type="term" value="C:plasma membrane"/>
    <property type="evidence" value="ECO:0007669"/>
    <property type="project" value="UniProtKB-SubCell"/>
</dbReference>
<dbReference type="InterPro" id="IPR046342">
    <property type="entry name" value="CBS_dom_sf"/>
</dbReference>
<evidence type="ECO:0000256" key="1">
    <source>
        <dbReference type="ARBA" id="ARBA00004651"/>
    </source>
</evidence>
<keyword evidence="3" id="KW-1003">Cell membrane</keyword>
<dbReference type="Pfam" id="PF01595">
    <property type="entry name" value="CNNM"/>
    <property type="match status" value="1"/>
</dbReference>
<keyword evidence="6 10" id="KW-1133">Transmembrane helix</keyword>
<evidence type="ECO:0000259" key="13">
    <source>
        <dbReference type="PROSITE" id="PS51846"/>
    </source>
</evidence>
<keyword evidence="7 9" id="KW-0129">CBS domain</keyword>
<evidence type="ECO:0000256" key="9">
    <source>
        <dbReference type="PROSITE-ProRule" id="PRU00703"/>
    </source>
</evidence>
<feature type="domain" description="CNNM transmembrane" evidence="13">
    <location>
        <begin position="1"/>
        <end position="207"/>
    </location>
</feature>
<dbReference type="InterPro" id="IPR044751">
    <property type="entry name" value="Ion_transp-like_CBS"/>
</dbReference>
<dbReference type="PROSITE" id="PS51371">
    <property type="entry name" value="CBS"/>
    <property type="match status" value="2"/>
</dbReference>
<comment type="caution">
    <text evidence="14">The sequence shown here is derived from an EMBL/GenBank/DDBJ whole genome shotgun (WGS) entry which is preliminary data.</text>
</comment>
<accession>A0A7C1JXG9</accession>
<evidence type="ECO:0000256" key="8">
    <source>
        <dbReference type="ARBA" id="ARBA00023136"/>
    </source>
</evidence>
<evidence type="ECO:0000256" key="2">
    <source>
        <dbReference type="ARBA" id="ARBA00006337"/>
    </source>
</evidence>
<dbReference type="Gene3D" id="3.30.465.10">
    <property type="match status" value="1"/>
</dbReference>
<dbReference type="Pfam" id="PF00571">
    <property type="entry name" value="CBS"/>
    <property type="match status" value="2"/>
</dbReference>
<feature type="transmembrane region" description="Helical" evidence="11">
    <location>
        <begin position="102"/>
        <end position="127"/>
    </location>
</feature>
<dbReference type="InterPro" id="IPR005170">
    <property type="entry name" value="Transptr-assoc_dom"/>
</dbReference>
<dbReference type="InterPro" id="IPR000644">
    <property type="entry name" value="CBS_dom"/>
</dbReference>
<evidence type="ECO:0000256" key="10">
    <source>
        <dbReference type="PROSITE-ProRule" id="PRU01193"/>
    </source>
</evidence>
<sequence length="453" mass="51064">MSWLIVASIIIFLIAVNALYVAGEFSVVSSQRSRLAAMAEEGNRTAGWLLCLLRQPAQLDRLVAACQLGITLSSLVLGYYGQANILRLFTPWTENVEPASRVALHSALSIAILLTLTGLQVLFGELIPKNIGLQYPERTAILTASAMRWSMVLYQPLIWLFNGSSQLLLRLLGAQPVAEHAHVHSPDEIVLLVEESRAGGILERQETRLLVNTLELRHETARRVMLPRNRMVAAPVDRSCEELLRLLANSPFSRLPLYEEDIDHIVGFVHIRDLLKLHYLRQTSPSDRETPPLSVRSSMRPVRFVPESLPAEEVLTFMQRERQHLVIVLDEYGGTAGMITIEDLFEEIVGEFEDEFDLGAPAMELRPDGRLWVRGDVAADDLADLLDVSFEIEEADTVSGLVIEQLGRLPRVGEEIDIGSVRLRVEEIERTRIGRVSLELNEMQRLRWQERYG</sequence>
<comment type="subcellular location">
    <subcellularLocation>
        <location evidence="1">Cell membrane</location>
        <topology evidence="1">Multi-pass membrane protein</topology>
    </subcellularLocation>
</comment>
<feature type="transmembrane region" description="Helical" evidence="11">
    <location>
        <begin position="6"/>
        <end position="28"/>
    </location>
</feature>
<dbReference type="InterPro" id="IPR036318">
    <property type="entry name" value="FAD-bd_PCMH-like_sf"/>
</dbReference>
<dbReference type="InterPro" id="IPR002550">
    <property type="entry name" value="CNNM"/>
</dbReference>
<feature type="domain" description="CBS" evidence="12">
    <location>
        <begin position="225"/>
        <end position="286"/>
    </location>
</feature>
<proteinExistence type="inferred from homology"/>
<dbReference type="Gene3D" id="3.10.580.10">
    <property type="entry name" value="CBS-domain"/>
    <property type="match status" value="1"/>
</dbReference>
<dbReference type="InterPro" id="IPR016169">
    <property type="entry name" value="FAD-bd_PCMH_sub2"/>
</dbReference>